<reference evidence="1" key="1">
    <citation type="submission" date="2020-10" db="EMBL/GenBank/DDBJ databases">
        <title>Taxonomic study of unclassified bacteria belonging to the class Ktedonobacteria.</title>
        <authorList>
            <person name="Yabe S."/>
            <person name="Wang C.M."/>
            <person name="Zheng Y."/>
            <person name="Sakai Y."/>
            <person name="Cavaletti L."/>
            <person name="Monciardini P."/>
            <person name="Donadio S."/>
        </authorList>
    </citation>
    <scope>NUCLEOTIDE SEQUENCE</scope>
    <source>
        <strain evidence="1">ID150040</strain>
    </source>
</reference>
<protein>
    <submittedName>
        <fullName evidence="1">Uncharacterized protein</fullName>
    </submittedName>
</protein>
<sequence>MEVLYPRGSGLDVHRNMVACLSIVEAGQRRKEIRTFRSVTRELVTMRTWLLEEGCIHVGMESTGVLWRPVYDRLAGYFELVLVNTAQYASSAGTQNGCTRR</sequence>
<dbReference type="EMBL" id="BNJK01000001">
    <property type="protein sequence ID" value="GHO89982.1"/>
    <property type="molecule type" value="Genomic_DNA"/>
</dbReference>
<comment type="caution">
    <text evidence="1">The sequence shown here is derived from an EMBL/GenBank/DDBJ whole genome shotgun (WGS) entry which is preliminary data.</text>
</comment>
<dbReference type="RefSeq" id="WP_220200995.1">
    <property type="nucleotide sequence ID" value="NZ_BNJK01000001.1"/>
</dbReference>
<accession>A0A8J3IE84</accession>
<gene>
    <name evidence="1" type="ORF">KSF_000300</name>
</gene>
<evidence type="ECO:0000313" key="2">
    <source>
        <dbReference type="Proteomes" id="UP000597444"/>
    </source>
</evidence>
<proteinExistence type="predicted"/>
<keyword evidence="2" id="KW-1185">Reference proteome</keyword>
<name>A0A8J3IE84_9CHLR</name>
<organism evidence="1 2">
    <name type="scientific">Reticulibacter mediterranei</name>
    <dbReference type="NCBI Taxonomy" id="2778369"/>
    <lineage>
        <taxon>Bacteria</taxon>
        <taxon>Bacillati</taxon>
        <taxon>Chloroflexota</taxon>
        <taxon>Ktedonobacteria</taxon>
        <taxon>Ktedonobacterales</taxon>
        <taxon>Reticulibacteraceae</taxon>
        <taxon>Reticulibacter</taxon>
    </lineage>
</organism>
<dbReference type="AlphaFoldDB" id="A0A8J3IE84"/>
<dbReference type="Proteomes" id="UP000597444">
    <property type="component" value="Unassembled WGS sequence"/>
</dbReference>
<evidence type="ECO:0000313" key="1">
    <source>
        <dbReference type="EMBL" id="GHO89982.1"/>
    </source>
</evidence>